<name>A0A9D4TUY2_CHLVU</name>
<dbReference type="InterPro" id="IPR036397">
    <property type="entry name" value="RNaseH_sf"/>
</dbReference>
<dbReference type="Proteomes" id="UP001055712">
    <property type="component" value="Unassembled WGS sequence"/>
</dbReference>
<feature type="domain" description="RNase H type-1" evidence="1">
    <location>
        <begin position="1"/>
        <end position="67"/>
    </location>
</feature>
<protein>
    <recommendedName>
        <fullName evidence="1">RNase H type-1 domain-containing protein</fullName>
    </recommendedName>
</protein>
<dbReference type="GO" id="GO:0003676">
    <property type="term" value="F:nucleic acid binding"/>
    <property type="evidence" value="ECO:0007669"/>
    <property type="project" value="InterPro"/>
</dbReference>
<reference evidence="2" key="1">
    <citation type="journal article" date="2019" name="Plant J.">
        <title>Chlorella vulgaris genome assembly and annotation reveals the molecular basis for metabolic acclimation to high light conditions.</title>
        <authorList>
            <person name="Cecchin M."/>
            <person name="Marcolungo L."/>
            <person name="Rossato M."/>
            <person name="Girolomoni L."/>
            <person name="Cosentino E."/>
            <person name="Cuine S."/>
            <person name="Li-Beisson Y."/>
            <person name="Delledonne M."/>
            <person name="Ballottari M."/>
        </authorList>
    </citation>
    <scope>NUCLEOTIDE SEQUENCE</scope>
    <source>
        <strain evidence="2">211/11P</strain>
    </source>
</reference>
<organism evidence="2 3">
    <name type="scientific">Chlorella vulgaris</name>
    <name type="common">Green alga</name>
    <dbReference type="NCBI Taxonomy" id="3077"/>
    <lineage>
        <taxon>Eukaryota</taxon>
        <taxon>Viridiplantae</taxon>
        <taxon>Chlorophyta</taxon>
        <taxon>core chlorophytes</taxon>
        <taxon>Trebouxiophyceae</taxon>
        <taxon>Chlorellales</taxon>
        <taxon>Chlorellaceae</taxon>
        <taxon>Chlorella clade</taxon>
        <taxon>Chlorella</taxon>
    </lineage>
</organism>
<proteinExistence type="predicted"/>
<evidence type="ECO:0000259" key="1">
    <source>
        <dbReference type="PROSITE" id="PS50879"/>
    </source>
</evidence>
<dbReference type="GO" id="GO:0004523">
    <property type="term" value="F:RNA-DNA hybrid ribonuclease activity"/>
    <property type="evidence" value="ECO:0007669"/>
    <property type="project" value="InterPro"/>
</dbReference>
<dbReference type="InterPro" id="IPR002156">
    <property type="entry name" value="RNaseH_domain"/>
</dbReference>
<dbReference type="SUPFAM" id="SSF53098">
    <property type="entry name" value="Ribonuclease H-like"/>
    <property type="match status" value="1"/>
</dbReference>
<sequence length="283" mass="29737">MWLKHMVLHAPERTRFKKHKGILTHIVAQICSRVIMQDSTVAICKVRAHAGVRGNEMADAAAKAAAAPGPAGGTIAFDDALARGVGLGASWPSVVARRRHAAEAENPLLLADSLGSLYGNTHAGASAHLIHQAIQGSVSCYSTADAVGHSRFVEPERLLPGLQHASTPDVLLIEGLPAGSACPAAGRPSYAVHFLEIFHTYDTNLGPQSLTWSRKTAQHAALVAQLTDSGWRSATQSAVGVTHSGLLTGNFLGVLTGQIRMGKRAADRLAVDPSRSAVRASLH</sequence>
<accession>A0A9D4TUY2</accession>
<reference evidence="2" key="2">
    <citation type="submission" date="2020-11" db="EMBL/GenBank/DDBJ databases">
        <authorList>
            <person name="Cecchin M."/>
            <person name="Marcolungo L."/>
            <person name="Rossato M."/>
            <person name="Girolomoni L."/>
            <person name="Cosentino E."/>
            <person name="Cuine S."/>
            <person name="Li-Beisson Y."/>
            <person name="Delledonne M."/>
            <person name="Ballottari M."/>
        </authorList>
    </citation>
    <scope>NUCLEOTIDE SEQUENCE</scope>
    <source>
        <strain evidence="2">211/11P</strain>
        <tissue evidence="2">Whole cell</tissue>
    </source>
</reference>
<dbReference type="Pfam" id="PF00075">
    <property type="entry name" value="RNase_H"/>
    <property type="match status" value="1"/>
</dbReference>
<dbReference type="InterPro" id="IPR012337">
    <property type="entry name" value="RNaseH-like_sf"/>
</dbReference>
<dbReference type="EMBL" id="SIDB01000003">
    <property type="protein sequence ID" value="KAI3434505.1"/>
    <property type="molecule type" value="Genomic_DNA"/>
</dbReference>
<dbReference type="PROSITE" id="PS50879">
    <property type="entry name" value="RNASE_H_1"/>
    <property type="match status" value="1"/>
</dbReference>
<dbReference type="OrthoDB" id="520780at2759"/>
<keyword evidence="3" id="KW-1185">Reference proteome</keyword>
<evidence type="ECO:0000313" key="2">
    <source>
        <dbReference type="EMBL" id="KAI3434505.1"/>
    </source>
</evidence>
<gene>
    <name evidence="2" type="ORF">D9Q98_002579</name>
</gene>
<evidence type="ECO:0000313" key="3">
    <source>
        <dbReference type="Proteomes" id="UP001055712"/>
    </source>
</evidence>
<comment type="caution">
    <text evidence="2">The sequence shown here is derived from an EMBL/GenBank/DDBJ whole genome shotgun (WGS) entry which is preliminary data.</text>
</comment>
<dbReference type="Gene3D" id="3.30.420.10">
    <property type="entry name" value="Ribonuclease H-like superfamily/Ribonuclease H"/>
    <property type="match status" value="1"/>
</dbReference>
<dbReference type="AlphaFoldDB" id="A0A9D4TUY2"/>